<organism evidence="7 8">
    <name type="scientific">Xanthoceras sorbifolium</name>
    <dbReference type="NCBI Taxonomy" id="99658"/>
    <lineage>
        <taxon>Eukaryota</taxon>
        <taxon>Viridiplantae</taxon>
        <taxon>Streptophyta</taxon>
        <taxon>Embryophyta</taxon>
        <taxon>Tracheophyta</taxon>
        <taxon>Spermatophyta</taxon>
        <taxon>Magnoliopsida</taxon>
        <taxon>eudicotyledons</taxon>
        <taxon>Gunneridae</taxon>
        <taxon>Pentapetalae</taxon>
        <taxon>rosids</taxon>
        <taxon>malvids</taxon>
        <taxon>Sapindales</taxon>
        <taxon>Sapindaceae</taxon>
        <taxon>Xanthoceroideae</taxon>
        <taxon>Xanthoceras</taxon>
    </lineage>
</organism>
<reference evidence="7 8" key="1">
    <citation type="submission" date="2021-02" db="EMBL/GenBank/DDBJ databases">
        <title>Plant Genome Project.</title>
        <authorList>
            <person name="Zhang R.-G."/>
        </authorList>
    </citation>
    <scope>NUCLEOTIDE SEQUENCE [LARGE SCALE GENOMIC DNA]</scope>
    <source>
        <tissue evidence="7">Leaves</tissue>
    </source>
</reference>
<dbReference type="Proteomes" id="UP000827721">
    <property type="component" value="Unassembled WGS sequence"/>
</dbReference>
<evidence type="ECO:0000256" key="5">
    <source>
        <dbReference type="ARBA" id="ARBA00035114"/>
    </source>
</evidence>
<evidence type="ECO:0000313" key="7">
    <source>
        <dbReference type="EMBL" id="KAH7575666.1"/>
    </source>
</evidence>
<evidence type="ECO:0000256" key="3">
    <source>
        <dbReference type="ARBA" id="ARBA00022989"/>
    </source>
</evidence>
<keyword evidence="3 6" id="KW-1133">Transmembrane helix</keyword>
<dbReference type="InterPro" id="IPR008511">
    <property type="entry name" value="ROH1-like"/>
</dbReference>
<evidence type="ECO:0000256" key="1">
    <source>
        <dbReference type="ARBA" id="ARBA00004167"/>
    </source>
</evidence>
<gene>
    <name evidence="7" type="ORF">JRO89_XS02G0187100</name>
</gene>
<feature type="transmembrane region" description="Helical" evidence="6">
    <location>
        <begin position="243"/>
        <end position="265"/>
    </location>
</feature>
<evidence type="ECO:0000256" key="2">
    <source>
        <dbReference type="ARBA" id="ARBA00022692"/>
    </source>
</evidence>
<accession>A0ABQ8IGH4</accession>
<dbReference type="EMBL" id="JAFEMO010000002">
    <property type="protein sequence ID" value="KAH7575666.1"/>
    <property type="molecule type" value="Genomic_DNA"/>
</dbReference>
<protein>
    <submittedName>
        <fullName evidence="7">Uncharacterized protein</fullName>
    </submittedName>
</protein>
<keyword evidence="4 6" id="KW-0472">Membrane</keyword>
<evidence type="ECO:0000313" key="8">
    <source>
        <dbReference type="Proteomes" id="UP000827721"/>
    </source>
</evidence>
<comment type="caution">
    <text evidence="7">The sequence shown here is derived from an EMBL/GenBank/DDBJ whole genome shotgun (WGS) entry which is preliminary data.</text>
</comment>
<comment type="similarity">
    <text evidence="5">Belongs to the ROH1 family.</text>
</comment>
<name>A0ABQ8IGH4_9ROSI</name>
<sequence length="391" mass="44862">MPITDDQGSSSPFLAFGRSIFGARREQVHSIEGKHEFSVDQLELESFQKQVTDQFNHLLTVDADEFLSLAWLQKLLDAFVCCQEEFRVILLKNKALVSKPPLDRLVAEFFERSLKALDICNATRDGIEKIRLWQKHLEIVLCALDSRQRVIGEGQLRRARKALMDLALTMLEEKESGSVFSHRNRSFGRYNTSKDRHHRLSGGHSRSLSWSVSPSWSATKQLQSIANNLMPPRGNEIAATNGLAIPIFAMNYVLVFVLWTLVAAIPCQDRGLNVHFSIPRQFSWGTPLLLLHDRIMEESKKREQRNSNGLLKEILRFDRCTRQLMDLVDFVHFPLAEEQKVEVEQGMEELALVCEAFRNGLDPLERQVKEVFRKIMNIRTEGLEFLGRGSE</sequence>
<keyword evidence="8" id="KW-1185">Reference proteome</keyword>
<keyword evidence="2 6" id="KW-0812">Transmembrane</keyword>
<evidence type="ECO:0000256" key="4">
    <source>
        <dbReference type="ARBA" id="ARBA00023136"/>
    </source>
</evidence>
<evidence type="ECO:0000256" key="6">
    <source>
        <dbReference type="SAM" id="Phobius"/>
    </source>
</evidence>
<proteinExistence type="inferred from homology"/>
<dbReference type="PANTHER" id="PTHR31509">
    <property type="entry name" value="BPS1-LIKE PROTEIN"/>
    <property type="match status" value="1"/>
</dbReference>
<dbReference type="Pfam" id="PF05633">
    <property type="entry name" value="ROH1-like"/>
    <property type="match status" value="1"/>
</dbReference>
<comment type="subcellular location">
    <subcellularLocation>
        <location evidence="1">Membrane</location>
        <topology evidence="1">Single-pass membrane protein</topology>
    </subcellularLocation>
</comment>